<feature type="transmembrane region" description="Helical" evidence="8">
    <location>
        <begin position="201"/>
        <end position="220"/>
    </location>
</feature>
<evidence type="ECO:0000256" key="2">
    <source>
        <dbReference type="ARBA" id="ARBA00010992"/>
    </source>
</evidence>
<dbReference type="InterPro" id="IPR005828">
    <property type="entry name" value="MFS_sugar_transport-like"/>
</dbReference>
<dbReference type="EMBL" id="JAQJAN010000001">
    <property type="protein sequence ID" value="KAJ5741068.1"/>
    <property type="molecule type" value="Genomic_DNA"/>
</dbReference>
<keyword evidence="4 8" id="KW-0812">Transmembrane</keyword>
<dbReference type="InterPro" id="IPR036259">
    <property type="entry name" value="MFS_trans_sf"/>
</dbReference>
<dbReference type="PRINTS" id="PR00171">
    <property type="entry name" value="SUGRTRNSPORT"/>
</dbReference>
<dbReference type="SUPFAM" id="SSF103473">
    <property type="entry name" value="MFS general substrate transporter"/>
    <property type="match status" value="1"/>
</dbReference>
<feature type="transmembrane region" description="Helical" evidence="8">
    <location>
        <begin position="167"/>
        <end position="189"/>
    </location>
</feature>
<feature type="transmembrane region" description="Helical" evidence="8">
    <location>
        <begin position="62"/>
        <end position="92"/>
    </location>
</feature>
<dbReference type="PANTHER" id="PTHR48022">
    <property type="entry name" value="PLASTIDIC GLUCOSE TRANSPORTER 4"/>
    <property type="match status" value="1"/>
</dbReference>
<proteinExistence type="inferred from homology"/>
<evidence type="ECO:0000256" key="5">
    <source>
        <dbReference type="ARBA" id="ARBA00022989"/>
    </source>
</evidence>
<feature type="transmembrane region" description="Helical" evidence="8">
    <location>
        <begin position="490"/>
        <end position="508"/>
    </location>
</feature>
<dbReference type="GO" id="GO:0016020">
    <property type="term" value="C:membrane"/>
    <property type="evidence" value="ECO:0007669"/>
    <property type="project" value="UniProtKB-SubCell"/>
</dbReference>
<evidence type="ECO:0000313" key="11">
    <source>
        <dbReference type="Proteomes" id="UP001215712"/>
    </source>
</evidence>
<reference evidence="10" key="1">
    <citation type="journal article" date="2023" name="IMA Fungus">
        <title>Comparative genomic study of the Penicillium genus elucidates a diverse pangenome and 15 lateral gene transfer events.</title>
        <authorList>
            <person name="Petersen C."/>
            <person name="Sorensen T."/>
            <person name="Nielsen M.R."/>
            <person name="Sondergaard T.E."/>
            <person name="Sorensen J.L."/>
            <person name="Fitzpatrick D.A."/>
            <person name="Frisvad J.C."/>
            <person name="Nielsen K.L."/>
        </authorList>
    </citation>
    <scope>NUCLEOTIDE SEQUENCE</scope>
    <source>
        <strain evidence="10">IBT 17514</strain>
    </source>
</reference>
<dbReference type="InterPro" id="IPR050360">
    <property type="entry name" value="MFS_Sugar_Transporters"/>
</dbReference>
<feature type="transmembrane region" description="Helical" evidence="8">
    <location>
        <begin position="240"/>
        <end position="261"/>
    </location>
</feature>
<dbReference type="FunFam" id="1.20.1250.20:FF:000078">
    <property type="entry name" value="MFS maltose transporter, putative"/>
    <property type="match status" value="1"/>
</dbReference>
<dbReference type="AlphaFoldDB" id="A0AAD6HX97"/>
<sequence>MEKKRPLEQQEAPLHMESVQSQNALNEKYDTKLPTVADDALRAAAEEHDISLLNAVKKYPKACLWSMAVSLTIIMDGYDTALIGSLFGFPAFQKKFGYEIGDSNTYQLNSSWQVALGLATSVGSVFGAIINAYLTDKFGLKKVFLGSLVLLCGLIFIQFYAENMPTLFVGQLLCGLPWGGFSIMAPAYASEVAPLVLRGHLEVWVVTCWGLGQMFAYAVLYSLNTNNSEWAYRIPFAVQWVWPVVIICITFFAPESPWWLVRKGRYADAERCVMRLISSKNIDDAKKDARETVALMIETNRMEEEAKSGTAYQECFKGSDLWRTEISCCVWGIQSLAGFAIQNYAVYFFEQAGLSSSNAYKMTLGQSGLHLCFNLVSVAVSARWGRRTIYLYGLVVMTLLMFTIGFLSIPKQTVGLGFATSAIYLLWFCGYSVSIGPIAYIVLGETSSTRLRSKTIGLARSSFLVLAIANSVAAPYILNPTQGNWKGKSGFLAGGLSTLCVIWVFFRLPETKGRTYRELDILFSERGVTARNFNQFVVEFDGENGTVATRVEKGVETQTSVNPEVFQECEMK</sequence>
<comment type="similarity">
    <text evidence="2 7">Belongs to the major facilitator superfamily. Sugar transporter (TC 2.A.1.1) family.</text>
</comment>
<dbReference type="Pfam" id="PF00083">
    <property type="entry name" value="Sugar_tr"/>
    <property type="match status" value="1"/>
</dbReference>
<dbReference type="PANTHER" id="PTHR48022:SF83">
    <property type="entry name" value="MAJOR FACILITATOR SUPERFAMILY (MFS) PROFILE DOMAIN-CONTAINING PROTEIN"/>
    <property type="match status" value="1"/>
</dbReference>
<feature type="transmembrane region" description="Helical" evidence="8">
    <location>
        <begin position="421"/>
        <end position="443"/>
    </location>
</feature>
<evidence type="ECO:0000256" key="8">
    <source>
        <dbReference type="SAM" id="Phobius"/>
    </source>
</evidence>
<feature type="domain" description="Major facilitator superfamily (MFS) profile" evidence="9">
    <location>
        <begin position="65"/>
        <end position="512"/>
    </location>
</feature>
<reference evidence="10" key="2">
    <citation type="submission" date="2023-01" db="EMBL/GenBank/DDBJ databases">
        <authorList>
            <person name="Petersen C."/>
        </authorList>
    </citation>
    <scope>NUCLEOTIDE SEQUENCE</scope>
    <source>
        <strain evidence="10">IBT 17514</strain>
    </source>
</reference>
<gene>
    <name evidence="10" type="ORF">N7493_000940</name>
</gene>
<dbReference type="PROSITE" id="PS00217">
    <property type="entry name" value="SUGAR_TRANSPORT_2"/>
    <property type="match status" value="1"/>
</dbReference>
<feature type="transmembrane region" description="Helical" evidence="8">
    <location>
        <begin position="112"/>
        <end position="134"/>
    </location>
</feature>
<evidence type="ECO:0000256" key="7">
    <source>
        <dbReference type="RuleBase" id="RU003346"/>
    </source>
</evidence>
<evidence type="ECO:0000256" key="4">
    <source>
        <dbReference type="ARBA" id="ARBA00022692"/>
    </source>
</evidence>
<protein>
    <recommendedName>
        <fullName evidence="9">Major facilitator superfamily (MFS) profile domain-containing protein</fullName>
    </recommendedName>
</protein>
<keyword evidence="3 7" id="KW-0813">Transport</keyword>
<evidence type="ECO:0000313" key="10">
    <source>
        <dbReference type="EMBL" id="KAJ5741068.1"/>
    </source>
</evidence>
<feature type="transmembrane region" description="Helical" evidence="8">
    <location>
        <begin position="143"/>
        <end position="161"/>
    </location>
</feature>
<evidence type="ECO:0000256" key="6">
    <source>
        <dbReference type="ARBA" id="ARBA00023136"/>
    </source>
</evidence>
<keyword evidence="5 8" id="KW-1133">Transmembrane helix</keyword>
<dbReference type="Gene3D" id="1.20.1250.20">
    <property type="entry name" value="MFS general substrate transporter like domains"/>
    <property type="match status" value="1"/>
</dbReference>
<accession>A0AAD6HX97</accession>
<keyword evidence="6 8" id="KW-0472">Membrane</keyword>
<comment type="caution">
    <text evidence="10">The sequence shown here is derived from an EMBL/GenBank/DDBJ whole genome shotgun (WGS) entry which is preliminary data.</text>
</comment>
<dbReference type="PROSITE" id="PS50850">
    <property type="entry name" value="MFS"/>
    <property type="match status" value="1"/>
</dbReference>
<dbReference type="Proteomes" id="UP001215712">
    <property type="component" value="Unassembled WGS sequence"/>
</dbReference>
<evidence type="ECO:0000259" key="9">
    <source>
        <dbReference type="PROSITE" id="PS50850"/>
    </source>
</evidence>
<dbReference type="InterPro" id="IPR003663">
    <property type="entry name" value="Sugar/inositol_transpt"/>
</dbReference>
<dbReference type="NCBIfam" id="TIGR00879">
    <property type="entry name" value="SP"/>
    <property type="match status" value="1"/>
</dbReference>
<dbReference type="InterPro" id="IPR005829">
    <property type="entry name" value="Sugar_transporter_CS"/>
</dbReference>
<feature type="transmembrane region" description="Helical" evidence="8">
    <location>
        <begin position="389"/>
        <end position="409"/>
    </location>
</feature>
<dbReference type="InterPro" id="IPR020846">
    <property type="entry name" value="MFS_dom"/>
</dbReference>
<organism evidence="10 11">
    <name type="scientific">Penicillium malachiteum</name>
    <dbReference type="NCBI Taxonomy" id="1324776"/>
    <lineage>
        <taxon>Eukaryota</taxon>
        <taxon>Fungi</taxon>
        <taxon>Dikarya</taxon>
        <taxon>Ascomycota</taxon>
        <taxon>Pezizomycotina</taxon>
        <taxon>Eurotiomycetes</taxon>
        <taxon>Eurotiomycetidae</taxon>
        <taxon>Eurotiales</taxon>
        <taxon>Aspergillaceae</taxon>
        <taxon>Penicillium</taxon>
    </lineage>
</organism>
<name>A0AAD6HX97_9EURO</name>
<dbReference type="GO" id="GO:0005351">
    <property type="term" value="F:carbohydrate:proton symporter activity"/>
    <property type="evidence" value="ECO:0007669"/>
    <property type="project" value="TreeGrafter"/>
</dbReference>
<feature type="transmembrane region" description="Helical" evidence="8">
    <location>
        <begin position="455"/>
        <end position="478"/>
    </location>
</feature>
<evidence type="ECO:0000256" key="1">
    <source>
        <dbReference type="ARBA" id="ARBA00004141"/>
    </source>
</evidence>
<keyword evidence="11" id="KW-1185">Reference proteome</keyword>
<comment type="subcellular location">
    <subcellularLocation>
        <location evidence="1">Membrane</location>
        <topology evidence="1">Multi-pass membrane protein</topology>
    </subcellularLocation>
</comment>
<evidence type="ECO:0000256" key="3">
    <source>
        <dbReference type="ARBA" id="ARBA00022448"/>
    </source>
</evidence>